<dbReference type="InterPro" id="IPR003615">
    <property type="entry name" value="HNH_nuc"/>
</dbReference>
<sequence>MMGDFEELESERTADHAAPSPGARAASRTGAALPAVVVPELPGWRVRSRRPLDEERILEEVQPGSLEAGRVLALHRTMTTRTRLYAHHLRSLAVFFVEDPEVEGRPEDAEVSALKIAAGLRCTYDQAWAQVRDAHTAVDLMPLTFEYLRRGDLTEGMHQYLLRRVRRLSEEQARQVDAHLATIELPSVSWSTYIKHVRLAVELATAGALTRPPSQARDVEIVDVDTASGTASLLVTGPIPEIQGLAHRLDVQARTVQRAQRAALEDGAEGPVPFDIDQDLAQRGRPLSLRTLRYAILTHSVLDIDPVQETRSPYKILVTIPATTLLHLDDAPAMLEGMTPLPAELARALAAGEPTWQRILTDPLTGAHLPVTAQTYHPTAQMRLQLRLRHPVCAVPGCTRPTALAAEDDHIIEYDHQNPSQGGQTCLWNLHRLCWQHHQAKTAGLIDPERDQAEDPARAGHTTTGPLVTTWTLDQAIRTRSREHTDLLTARSVQALDRAWQLHQHLHAEAQRQHAEQKARPRTERAAQQRQDALTRAHPHRYTRRIIPPGQPPPDPGDPPF</sequence>
<dbReference type="KEGG" id="bfa:Bfae_06130"/>
<dbReference type="eggNOG" id="COG1403">
    <property type="taxonomic scope" value="Bacteria"/>
</dbReference>
<accession>C7MI52</accession>
<dbReference type="AlphaFoldDB" id="C7MI52"/>
<evidence type="ECO:0000256" key="1">
    <source>
        <dbReference type="SAM" id="MobiDB-lite"/>
    </source>
</evidence>
<evidence type="ECO:0000313" key="3">
    <source>
        <dbReference type="Proteomes" id="UP000001919"/>
    </source>
</evidence>
<dbReference type="GO" id="GO:0004519">
    <property type="term" value="F:endonuclease activity"/>
    <property type="evidence" value="ECO:0007669"/>
    <property type="project" value="UniProtKB-KW"/>
</dbReference>
<name>C7MI52_BRAFD</name>
<keyword evidence="3" id="KW-1185">Reference proteome</keyword>
<feature type="compositionally biased region" description="Low complexity" evidence="1">
    <location>
        <begin position="17"/>
        <end position="28"/>
    </location>
</feature>
<keyword evidence="2" id="KW-0540">Nuclease</keyword>
<dbReference type="STRING" id="446465.Bfae_06130"/>
<dbReference type="HOGENOM" id="CLU_027325_0_0_11"/>
<feature type="compositionally biased region" description="Pro residues" evidence="1">
    <location>
        <begin position="549"/>
        <end position="561"/>
    </location>
</feature>
<dbReference type="PATRIC" id="fig|446465.5.peg.601"/>
<evidence type="ECO:0000313" key="2">
    <source>
        <dbReference type="EMBL" id="ACU84478.1"/>
    </source>
</evidence>
<reference evidence="2 3" key="1">
    <citation type="journal article" date="2009" name="Stand. Genomic Sci.">
        <title>Complete genome sequence of Brachybacterium faecium type strain (Schefferle 6-10).</title>
        <authorList>
            <person name="Lapidus A."/>
            <person name="Pukall R."/>
            <person name="Labuttii K."/>
            <person name="Copeland A."/>
            <person name="Del Rio T.G."/>
            <person name="Nolan M."/>
            <person name="Chen F."/>
            <person name="Lucas S."/>
            <person name="Tice H."/>
            <person name="Cheng J.F."/>
            <person name="Bruce D."/>
            <person name="Goodwin L."/>
            <person name="Pitluck S."/>
            <person name="Rohde M."/>
            <person name="Goker M."/>
            <person name="Pati A."/>
            <person name="Ivanova N."/>
            <person name="Mavrommatis K."/>
            <person name="Chen A."/>
            <person name="Palaniappan K."/>
            <person name="D'haeseleer P."/>
            <person name="Chain P."/>
            <person name="Bristow J."/>
            <person name="Eisen J.A."/>
            <person name="Markowitz V."/>
            <person name="Hugenholtz P."/>
            <person name="Kyrpides N.C."/>
            <person name="Klenk H.P."/>
        </authorList>
    </citation>
    <scope>NUCLEOTIDE SEQUENCE [LARGE SCALE GENOMIC DNA]</scope>
    <source>
        <strain evidence="3">ATCC 43885 / DSM 4810 / JCM 11609 / LMG 19847 / NBRC 14762 / NCIMB 9860 / 6-10</strain>
    </source>
</reference>
<dbReference type="Proteomes" id="UP000001919">
    <property type="component" value="Chromosome"/>
</dbReference>
<feature type="compositionally biased region" description="Basic and acidic residues" evidence="1">
    <location>
        <begin position="508"/>
        <end position="527"/>
    </location>
</feature>
<protein>
    <submittedName>
        <fullName evidence="2">HNH endonuclease</fullName>
    </submittedName>
</protein>
<dbReference type="CDD" id="cd00085">
    <property type="entry name" value="HNHc"/>
    <property type="match status" value="1"/>
</dbReference>
<keyword evidence="2" id="KW-0255">Endonuclease</keyword>
<dbReference type="EMBL" id="CP001643">
    <property type="protein sequence ID" value="ACU84478.1"/>
    <property type="molecule type" value="Genomic_DNA"/>
</dbReference>
<proteinExistence type="predicted"/>
<keyword evidence="2" id="KW-0378">Hydrolase</keyword>
<feature type="region of interest" description="Disordered" evidence="1">
    <location>
        <begin position="1"/>
        <end position="29"/>
    </location>
</feature>
<feature type="region of interest" description="Disordered" evidence="1">
    <location>
        <begin position="508"/>
        <end position="561"/>
    </location>
</feature>
<organism evidence="2 3">
    <name type="scientific">Brachybacterium faecium (strain ATCC 43885 / DSM 4810 / JCM 11609 / LMG 19847 / NBRC 14762 / NCIMB 9860 / 6-10)</name>
    <dbReference type="NCBI Taxonomy" id="446465"/>
    <lineage>
        <taxon>Bacteria</taxon>
        <taxon>Bacillati</taxon>
        <taxon>Actinomycetota</taxon>
        <taxon>Actinomycetes</taxon>
        <taxon>Micrococcales</taxon>
        <taxon>Dermabacteraceae</taxon>
        <taxon>Brachybacterium</taxon>
    </lineage>
</organism>
<dbReference type="OrthoDB" id="4788037at2"/>
<gene>
    <name evidence="2" type="ordered locus">Bfae_06130</name>
</gene>